<proteinExistence type="inferred from homology"/>
<organism evidence="7 8">
    <name type="scientific">Lysinibacillus composti</name>
    <dbReference type="NCBI Taxonomy" id="720633"/>
    <lineage>
        <taxon>Bacteria</taxon>
        <taxon>Bacillati</taxon>
        <taxon>Bacillota</taxon>
        <taxon>Bacilli</taxon>
        <taxon>Bacillales</taxon>
        <taxon>Bacillaceae</taxon>
        <taxon>Lysinibacillus</taxon>
    </lineage>
</organism>
<evidence type="ECO:0000313" key="7">
    <source>
        <dbReference type="EMBL" id="RQW73237.1"/>
    </source>
</evidence>
<protein>
    <submittedName>
        <fullName evidence="7">4-amino-4-deoxychorismate lyase</fullName>
    </submittedName>
</protein>
<evidence type="ECO:0000256" key="3">
    <source>
        <dbReference type="ARBA" id="ARBA00011738"/>
    </source>
</evidence>
<dbReference type="EMBL" id="RRCT01000024">
    <property type="protein sequence ID" value="RQW73237.1"/>
    <property type="molecule type" value="Genomic_DNA"/>
</dbReference>
<dbReference type="PANTHER" id="PTHR42743">
    <property type="entry name" value="AMINO-ACID AMINOTRANSFERASE"/>
    <property type="match status" value="1"/>
</dbReference>
<dbReference type="CDD" id="cd00449">
    <property type="entry name" value="PLPDE_IV"/>
    <property type="match status" value="1"/>
</dbReference>
<comment type="similarity">
    <text evidence="2 5">Belongs to the class-IV pyridoxal-phosphate-dependent aminotransferase family.</text>
</comment>
<dbReference type="PANTHER" id="PTHR42743:SF11">
    <property type="entry name" value="AMINODEOXYCHORISMATE LYASE"/>
    <property type="match status" value="1"/>
</dbReference>
<dbReference type="InterPro" id="IPR043132">
    <property type="entry name" value="BCAT-like_C"/>
</dbReference>
<comment type="caution">
    <text evidence="7">The sequence shown here is derived from an EMBL/GenBank/DDBJ whole genome shotgun (WGS) entry which is preliminary data.</text>
</comment>
<dbReference type="InterPro" id="IPR050571">
    <property type="entry name" value="Class-IV_PLP-Dep_Aminotrnsfr"/>
</dbReference>
<dbReference type="Gene3D" id="3.30.470.10">
    <property type="match status" value="1"/>
</dbReference>
<evidence type="ECO:0000256" key="6">
    <source>
        <dbReference type="RuleBase" id="RU004516"/>
    </source>
</evidence>
<dbReference type="GO" id="GO:0016829">
    <property type="term" value="F:lyase activity"/>
    <property type="evidence" value="ECO:0007669"/>
    <property type="project" value="UniProtKB-KW"/>
</dbReference>
<comment type="subunit">
    <text evidence="3">Homodimer.</text>
</comment>
<accession>A0A3N9U9P3</accession>
<dbReference type="Proteomes" id="UP000274033">
    <property type="component" value="Unassembled WGS sequence"/>
</dbReference>
<dbReference type="FunFam" id="3.20.10.10:FF:000002">
    <property type="entry name" value="D-alanine aminotransferase"/>
    <property type="match status" value="1"/>
</dbReference>
<evidence type="ECO:0000256" key="1">
    <source>
        <dbReference type="ARBA" id="ARBA00001933"/>
    </source>
</evidence>
<dbReference type="Gene3D" id="3.20.10.10">
    <property type="entry name" value="D-amino Acid Aminotransferase, subunit A, domain 2"/>
    <property type="match status" value="1"/>
</dbReference>
<evidence type="ECO:0000313" key="8">
    <source>
        <dbReference type="Proteomes" id="UP000274033"/>
    </source>
</evidence>
<gene>
    <name evidence="7" type="ORF">EBB45_17435</name>
</gene>
<dbReference type="InterPro" id="IPR001544">
    <property type="entry name" value="Aminotrans_IV"/>
</dbReference>
<dbReference type="AlphaFoldDB" id="A0A3N9U9P3"/>
<dbReference type="InterPro" id="IPR036038">
    <property type="entry name" value="Aminotransferase-like"/>
</dbReference>
<dbReference type="InterPro" id="IPR043131">
    <property type="entry name" value="BCAT-like_N"/>
</dbReference>
<dbReference type="RefSeq" id="WP_124766629.1">
    <property type="nucleotide sequence ID" value="NZ_JAFBDY010000022.1"/>
</dbReference>
<dbReference type="PROSITE" id="PS00770">
    <property type="entry name" value="AA_TRANSFER_CLASS_4"/>
    <property type="match status" value="1"/>
</dbReference>
<evidence type="ECO:0000256" key="4">
    <source>
        <dbReference type="ARBA" id="ARBA00022898"/>
    </source>
</evidence>
<keyword evidence="4 6" id="KW-0663">Pyridoxal phosphate</keyword>
<dbReference type="GO" id="GO:0008652">
    <property type="term" value="P:amino acid biosynthetic process"/>
    <property type="evidence" value="ECO:0007669"/>
    <property type="project" value="UniProtKB-ARBA"/>
</dbReference>
<dbReference type="InterPro" id="IPR018300">
    <property type="entry name" value="Aminotrans_IV_CS"/>
</dbReference>
<dbReference type="GO" id="GO:0005829">
    <property type="term" value="C:cytosol"/>
    <property type="evidence" value="ECO:0007669"/>
    <property type="project" value="TreeGrafter"/>
</dbReference>
<dbReference type="GO" id="GO:0046394">
    <property type="term" value="P:carboxylic acid biosynthetic process"/>
    <property type="evidence" value="ECO:0007669"/>
    <property type="project" value="UniProtKB-ARBA"/>
</dbReference>
<keyword evidence="7" id="KW-0456">Lyase</keyword>
<sequence>MLCWMNGNYIEEQQLTISPFDHGFLYGLGFFETLRTYQGKVVLFQEHYNRLCMALARYRIKVPYTISEIQEVISELTNRSGGEDGVFRINVSAGNYGLELQTGYNNPNVIIFRRPLNQRKRGLEKVASWLQTPRNLPEQEVRYKSHHFGNIALARFEINNLEECEGFFVTRRGIVAEGIQSNIFWVKDDILYTPSLATGIIPGVTRDWLIMTAKERGIIVVEDMFIKSELEEAYECFVTNSIEGIVPIAAIGNHNFLGKDGPLFQLLQQAYIEEIIKTIKRRTF</sequence>
<dbReference type="OrthoDB" id="9805628at2"/>
<evidence type="ECO:0000256" key="2">
    <source>
        <dbReference type="ARBA" id="ARBA00009320"/>
    </source>
</evidence>
<dbReference type="SUPFAM" id="SSF56752">
    <property type="entry name" value="D-aminoacid aminotransferase-like PLP-dependent enzymes"/>
    <property type="match status" value="1"/>
</dbReference>
<evidence type="ECO:0000256" key="5">
    <source>
        <dbReference type="RuleBase" id="RU004106"/>
    </source>
</evidence>
<keyword evidence="8" id="KW-1185">Reference proteome</keyword>
<name>A0A3N9U9P3_9BACI</name>
<dbReference type="Pfam" id="PF01063">
    <property type="entry name" value="Aminotran_4"/>
    <property type="match status" value="1"/>
</dbReference>
<reference evidence="7 8" key="1">
    <citation type="journal article" date="2013" name="J. Microbiol.">
        <title>Lysinibacillus chungkukjangi sp. nov., isolated from Chungkukjang, Korean fermented soybean food.</title>
        <authorList>
            <person name="Kim S.J."/>
            <person name="Jang Y.H."/>
            <person name="Hamada M."/>
            <person name="Ahn J.H."/>
            <person name="Weon H.Y."/>
            <person name="Suzuki K."/>
            <person name="Whang K.S."/>
            <person name="Kwon S.W."/>
        </authorList>
    </citation>
    <scope>NUCLEOTIDE SEQUENCE [LARGE SCALE GENOMIC DNA]</scope>
    <source>
        <strain evidence="7 8">MCCC 1A12701</strain>
    </source>
</reference>
<comment type="cofactor">
    <cofactor evidence="1 6">
        <name>pyridoxal 5'-phosphate</name>
        <dbReference type="ChEBI" id="CHEBI:597326"/>
    </cofactor>
</comment>